<dbReference type="EMBL" id="JARKIB010000078">
    <property type="protein sequence ID" value="KAJ7747025.1"/>
    <property type="molecule type" value="Genomic_DNA"/>
</dbReference>
<accession>A0AAD7IPU4</accession>
<proteinExistence type="predicted"/>
<organism evidence="2 3">
    <name type="scientific">Mycena metata</name>
    <dbReference type="NCBI Taxonomy" id="1033252"/>
    <lineage>
        <taxon>Eukaryota</taxon>
        <taxon>Fungi</taxon>
        <taxon>Dikarya</taxon>
        <taxon>Basidiomycota</taxon>
        <taxon>Agaricomycotina</taxon>
        <taxon>Agaricomycetes</taxon>
        <taxon>Agaricomycetidae</taxon>
        <taxon>Agaricales</taxon>
        <taxon>Marasmiineae</taxon>
        <taxon>Mycenaceae</taxon>
        <taxon>Mycena</taxon>
    </lineage>
</organism>
<protein>
    <submittedName>
        <fullName evidence="2">Uncharacterized protein</fullName>
    </submittedName>
</protein>
<keyword evidence="3" id="KW-1185">Reference proteome</keyword>
<dbReference type="Proteomes" id="UP001215598">
    <property type="component" value="Unassembled WGS sequence"/>
</dbReference>
<reference evidence="2" key="1">
    <citation type="submission" date="2023-03" db="EMBL/GenBank/DDBJ databases">
        <title>Massive genome expansion in bonnet fungi (Mycena s.s.) driven by repeated elements and novel gene families across ecological guilds.</title>
        <authorList>
            <consortium name="Lawrence Berkeley National Laboratory"/>
            <person name="Harder C.B."/>
            <person name="Miyauchi S."/>
            <person name="Viragh M."/>
            <person name="Kuo A."/>
            <person name="Thoen E."/>
            <person name="Andreopoulos B."/>
            <person name="Lu D."/>
            <person name="Skrede I."/>
            <person name="Drula E."/>
            <person name="Henrissat B."/>
            <person name="Morin E."/>
            <person name="Kohler A."/>
            <person name="Barry K."/>
            <person name="LaButti K."/>
            <person name="Morin E."/>
            <person name="Salamov A."/>
            <person name="Lipzen A."/>
            <person name="Mereny Z."/>
            <person name="Hegedus B."/>
            <person name="Baldrian P."/>
            <person name="Stursova M."/>
            <person name="Weitz H."/>
            <person name="Taylor A."/>
            <person name="Grigoriev I.V."/>
            <person name="Nagy L.G."/>
            <person name="Martin F."/>
            <person name="Kauserud H."/>
        </authorList>
    </citation>
    <scope>NUCLEOTIDE SEQUENCE</scope>
    <source>
        <strain evidence="2">CBHHK182m</strain>
    </source>
</reference>
<feature type="region of interest" description="Disordered" evidence="1">
    <location>
        <begin position="78"/>
        <end position="107"/>
    </location>
</feature>
<evidence type="ECO:0000313" key="3">
    <source>
        <dbReference type="Proteomes" id="UP001215598"/>
    </source>
</evidence>
<evidence type="ECO:0000313" key="2">
    <source>
        <dbReference type="EMBL" id="KAJ7747025.1"/>
    </source>
</evidence>
<feature type="compositionally biased region" description="Basic residues" evidence="1">
    <location>
        <begin position="85"/>
        <end position="101"/>
    </location>
</feature>
<dbReference type="AlphaFoldDB" id="A0AAD7IPU4"/>
<sequence length="107" mass="11935">MTPVLTATGLVVDLAADLQAARDELAADDARCNALLQKLDAAWERIFAKNLQPRDPTLPSTREDFEVVFEARYQNKQRLASCNQSHRRRGAGKKNKNRKVKGVSGNQ</sequence>
<comment type="caution">
    <text evidence="2">The sequence shown here is derived from an EMBL/GenBank/DDBJ whole genome shotgun (WGS) entry which is preliminary data.</text>
</comment>
<name>A0AAD7IPU4_9AGAR</name>
<evidence type="ECO:0000256" key="1">
    <source>
        <dbReference type="SAM" id="MobiDB-lite"/>
    </source>
</evidence>
<gene>
    <name evidence="2" type="ORF">B0H16DRAFT_1692573</name>
</gene>